<dbReference type="AlphaFoldDB" id="A0A516TN98"/>
<protein>
    <submittedName>
        <fullName evidence="3">Lipid-binding SYLF domain-containing protein</fullName>
    </submittedName>
</protein>
<dbReference type="Pfam" id="PF04366">
    <property type="entry name" value="Ysc84"/>
    <property type="match status" value="1"/>
</dbReference>
<proteinExistence type="predicted"/>
<feature type="domain" description="Ysc84 actin-binding" evidence="2">
    <location>
        <begin position="150"/>
        <end position="232"/>
    </location>
</feature>
<evidence type="ECO:0000313" key="4">
    <source>
        <dbReference type="Proteomes" id="UP000315925"/>
    </source>
</evidence>
<dbReference type="Proteomes" id="UP000315925">
    <property type="component" value="Chromosome"/>
</dbReference>
<accession>A0A516TN98</accession>
<evidence type="ECO:0000256" key="1">
    <source>
        <dbReference type="SAM" id="MobiDB-lite"/>
    </source>
</evidence>
<feature type="compositionally biased region" description="Polar residues" evidence="1">
    <location>
        <begin position="289"/>
        <end position="298"/>
    </location>
</feature>
<dbReference type="STRING" id="1202785.A946_01030"/>
<organism evidence="3 4">
    <name type="scientific">Methylacidiphilum kamchatkense Kam1</name>
    <dbReference type="NCBI Taxonomy" id="1202785"/>
    <lineage>
        <taxon>Bacteria</taxon>
        <taxon>Pseudomonadati</taxon>
        <taxon>Verrucomicrobiota</taxon>
        <taxon>Methylacidiphilae</taxon>
        <taxon>Methylacidiphilales</taxon>
        <taxon>Methylacidiphilaceae</taxon>
        <taxon>Methylacidiphilum (ex Ratnadevi et al. 2023)</taxon>
    </lineage>
</organism>
<dbReference type="EMBL" id="CP037899">
    <property type="protein sequence ID" value="QDQ42705.1"/>
    <property type="molecule type" value="Genomic_DNA"/>
</dbReference>
<evidence type="ECO:0000259" key="2">
    <source>
        <dbReference type="Pfam" id="PF04366"/>
    </source>
</evidence>
<feature type="region of interest" description="Disordered" evidence="1">
    <location>
        <begin position="276"/>
        <end position="298"/>
    </location>
</feature>
<gene>
    <name evidence="3" type="ORF">kam1_1484</name>
</gene>
<sequence length="298" mass="32688">MMMTHFFKNCQFSLTPLHHFSFEGLRAKLLCLGKRRQFGANTTEKVPFRTSYWNKYKNEFVFILSFLCFLQSSFAWDLQKTVNQAASIIRRFKSMPEKSIPRSVFQDAKGFAILTVIKAGFIFSGRGGTGLVVAKTPKGWSGPSAITVGGIGFGFQIGVNATEFILVLNTPEAVEAFAKGGNFNIGGSISATAGPVGRTAEAGVMPMAAIYTYSQSQGIFGGISIEGTAIVEALIPIENIITGMSVLRKFFPEPLSPLPVPKSLLMLCRLPMKQKKNQKNNLNRRTIRNSRIGSHSFP</sequence>
<dbReference type="KEGG" id="mkc:kam1_1484"/>
<dbReference type="PANTHER" id="PTHR15629">
    <property type="entry name" value="SH3YL1 PROTEIN"/>
    <property type="match status" value="1"/>
</dbReference>
<evidence type="ECO:0000313" key="3">
    <source>
        <dbReference type="EMBL" id="QDQ42705.1"/>
    </source>
</evidence>
<name>A0A516TN98_9BACT</name>
<dbReference type="InterPro" id="IPR007461">
    <property type="entry name" value="Ysc84_actin-binding"/>
</dbReference>
<dbReference type="PANTHER" id="PTHR15629:SF2">
    <property type="entry name" value="SH3 DOMAIN-CONTAINING YSC84-LIKE PROTEIN 1"/>
    <property type="match status" value="1"/>
</dbReference>
<dbReference type="GO" id="GO:0035091">
    <property type="term" value="F:phosphatidylinositol binding"/>
    <property type="evidence" value="ECO:0007669"/>
    <property type="project" value="TreeGrafter"/>
</dbReference>
<reference evidence="4" key="1">
    <citation type="submission" date="2019-03" db="EMBL/GenBank/DDBJ databases">
        <title>Complete genome of Methylacidiphilum kamchatkense Kam1.</title>
        <authorList>
            <person name="Kruse T."/>
            <person name="Murarilal Ratnadevi C."/>
            <person name="Erikstad H.-A."/>
            <person name="Birkeland N.-K."/>
        </authorList>
    </citation>
    <scope>NUCLEOTIDE SEQUENCE [LARGE SCALE GENOMIC DNA]</scope>
    <source>
        <strain evidence="4">kam1</strain>
    </source>
</reference>
<dbReference type="InterPro" id="IPR051702">
    <property type="entry name" value="SH3_domain_YSC84-like"/>
</dbReference>